<dbReference type="InterPro" id="IPR036052">
    <property type="entry name" value="TrpB-like_PALP_sf"/>
</dbReference>
<name>A0A3A1TVR6_9MICO</name>
<dbReference type="PROSITE" id="PS00901">
    <property type="entry name" value="CYS_SYNTHASE"/>
    <property type="match status" value="1"/>
</dbReference>
<protein>
    <submittedName>
        <fullName evidence="5">PLP-dependent cysteine synthase family protein</fullName>
    </submittedName>
</protein>
<dbReference type="RefSeq" id="WP_119481940.1">
    <property type="nucleotide sequence ID" value="NZ_QXTG01000002.1"/>
</dbReference>
<feature type="domain" description="Tryptophan synthase beta chain-like PALP" evidence="4">
    <location>
        <begin position="20"/>
        <end position="310"/>
    </location>
</feature>
<dbReference type="OrthoDB" id="9805733at2"/>
<evidence type="ECO:0000256" key="2">
    <source>
        <dbReference type="ARBA" id="ARBA00007103"/>
    </source>
</evidence>
<dbReference type="Pfam" id="PF00291">
    <property type="entry name" value="PALP"/>
    <property type="match status" value="1"/>
</dbReference>
<comment type="caution">
    <text evidence="5">The sequence shown here is derived from an EMBL/GenBank/DDBJ whole genome shotgun (WGS) entry which is preliminary data.</text>
</comment>
<dbReference type="CDD" id="cd01561">
    <property type="entry name" value="CBS_like"/>
    <property type="match status" value="1"/>
</dbReference>
<dbReference type="InterPro" id="IPR050214">
    <property type="entry name" value="Cys_Synth/Cystath_Beta-Synth"/>
</dbReference>
<dbReference type="Gene3D" id="3.40.50.1100">
    <property type="match status" value="2"/>
</dbReference>
<evidence type="ECO:0000313" key="5">
    <source>
        <dbReference type="EMBL" id="RIX27631.1"/>
    </source>
</evidence>
<organism evidence="5 6">
    <name type="scientific">Amnibacterium setariae</name>
    <dbReference type="NCBI Taxonomy" id="2306585"/>
    <lineage>
        <taxon>Bacteria</taxon>
        <taxon>Bacillati</taxon>
        <taxon>Actinomycetota</taxon>
        <taxon>Actinomycetes</taxon>
        <taxon>Micrococcales</taxon>
        <taxon>Microbacteriaceae</taxon>
        <taxon>Amnibacterium</taxon>
    </lineage>
</organism>
<dbReference type="GO" id="GO:0006535">
    <property type="term" value="P:cysteine biosynthetic process from serine"/>
    <property type="evidence" value="ECO:0007669"/>
    <property type="project" value="InterPro"/>
</dbReference>
<gene>
    <name evidence="5" type="ORF">D1781_08685</name>
</gene>
<accession>A0A3A1TVR6</accession>
<dbReference type="FunFam" id="3.40.50.1100:FF:000003">
    <property type="entry name" value="Cystathionine beta-synthase"/>
    <property type="match status" value="1"/>
</dbReference>
<dbReference type="InterPro" id="IPR001926">
    <property type="entry name" value="TrpB-like_PALP"/>
</dbReference>
<evidence type="ECO:0000256" key="1">
    <source>
        <dbReference type="ARBA" id="ARBA00001933"/>
    </source>
</evidence>
<dbReference type="Proteomes" id="UP000265742">
    <property type="component" value="Unassembled WGS sequence"/>
</dbReference>
<dbReference type="EMBL" id="QXTG01000002">
    <property type="protein sequence ID" value="RIX27631.1"/>
    <property type="molecule type" value="Genomic_DNA"/>
</dbReference>
<dbReference type="AlphaFoldDB" id="A0A3A1TVR6"/>
<sequence length="322" mass="33548">MHPSTVSAPPVMPGVVDSVLDLIGETPVVRLRRIAPPSGAQVLVKLEGRNPGGSAKDRPALALVRDAEASGALRPGAPIVESTSGNTGIGLALVGRLTGHPVVIVHGGTMSPEKLALLRLHGAELVEADWTAGPENPDNPRAVADRIAAERGGWRSQQYDNPSNPGAHYRFTGPEIWRQTGGAITHLVAGIGTGGTISGTGRYLREVSEDRVRVIGANPAGSTYGGGPADVIRVEGVGTTWPASHWPKNLDRGVPHEIRTLADDVAFGTVRRLAEEESILVGPSSGLAVGVALEIAADLDERHVVLAVAPDSATNYLTELSR</sequence>
<dbReference type="PANTHER" id="PTHR10314">
    <property type="entry name" value="CYSTATHIONINE BETA-SYNTHASE"/>
    <property type="match status" value="1"/>
</dbReference>
<evidence type="ECO:0000256" key="3">
    <source>
        <dbReference type="ARBA" id="ARBA00022898"/>
    </source>
</evidence>
<dbReference type="SUPFAM" id="SSF53686">
    <property type="entry name" value="Tryptophan synthase beta subunit-like PLP-dependent enzymes"/>
    <property type="match status" value="1"/>
</dbReference>
<comment type="cofactor">
    <cofactor evidence="1">
        <name>pyridoxal 5'-phosphate</name>
        <dbReference type="ChEBI" id="CHEBI:597326"/>
    </cofactor>
</comment>
<comment type="similarity">
    <text evidence="2">Belongs to the cysteine synthase/cystathionine beta-synthase family.</text>
</comment>
<keyword evidence="3" id="KW-0663">Pyridoxal phosphate</keyword>
<dbReference type="GO" id="GO:0016765">
    <property type="term" value="F:transferase activity, transferring alkyl or aryl (other than methyl) groups"/>
    <property type="evidence" value="ECO:0007669"/>
    <property type="project" value="UniProtKB-ARBA"/>
</dbReference>
<proteinExistence type="inferred from homology"/>
<evidence type="ECO:0000313" key="6">
    <source>
        <dbReference type="Proteomes" id="UP000265742"/>
    </source>
</evidence>
<evidence type="ECO:0000259" key="4">
    <source>
        <dbReference type="Pfam" id="PF00291"/>
    </source>
</evidence>
<keyword evidence="6" id="KW-1185">Reference proteome</keyword>
<reference evidence="6" key="1">
    <citation type="submission" date="2018-09" db="EMBL/GenBank/DDBJ databases">
        <authorList>
            <person name="Kim I."/>
        </authorList>
    </citation>
    <scope>NUCLEOTIDE SEQUENCE [LARGE SCALE GENOMIC DNA]</scope>
    <source>
        <strain evidence="6">DD4a</strain>
    </source>
</reference>
<dbReference type="InterPro" id="IPR001216">
    <property type="entry name" value="P-phosphate_BS"/>
</dbReference>